<accession>A0A1S1P881</accession>
<dbReference type="SUPFAM" id="SSF88723">
    <property type="entry name" value="PIN domain-like"/>
    <property type="match status" value="1"/>
</dbReference>
<dbReference type="EMBL" id="MNAO01000053">
    <property type="protein sequence ID" value="OHV17225.1"/>
    <property type="molecule type" value="Genomic_DNA"/>
</dbReference>
<dbReference type="InterPro" id="IPR032557">
    <property type="entry name" value="DUF4935"/>
</dbReference>
<dbReference type="InterPro" id="IPR029060">
    <property type="entry name" value="PIN-like_dom_sf"/>
</dbReference>
<reference evidence="2 3" key="1">
    <citation type="submission" date="2016-10" db="EMBL/GenBank/DDBJ databases">
        <title>Draft genome sequence of Methylobacterium extorquens CP3, a seed endophyte of Crotalaria pumila with plant growth-promoting and metal tolerance properties.</title>
        <authorList>
            <person name="Sanchez-Lopez A.S."/>
            <person name="Van Hamme J.D."/>
            <person name="Thijs S."/>
            <person name="Mcammond B.M."/>
            <person name="Stevens V."/>
            <person name="Gonzalez-Chavez M.D.C."/>
            <person name="Vangronsveld J."/>
        </authorList>
    </citation>
    <scope>NUCLEOTIDE SEQUENCE [LARGE SCALE GENOMIC DNA]</scope>
    <source>
        <strain evidence="2 3">CP3</strain>
    </source>
</reference>
<feature type="domain" description="DUF4935" evidence="1">
    <location>
        <begin position="5"/>
        <end position="181"/>
    </location>
</feature>
<dbReference type="Pfam" id="PF16289">
    <property type="entry name" value="PIN_12"/>
    <property type="match status" value="1"/>
</dbReference>
<dbReference type="Proteomes" id="UP000180215">
    <property type="component" value="Unassembled WGS sequence"/>
</dbReference>
<sequence length="343" mass="39475">MLRLLIDTCVWLDVAKDYRHQPTLRALESLVEGGEVHLILPRQAIDEFARNKERIIKDSGRSLSSTFKRVKEAVRQFGDEEARQQAIAVMEDVDHRIAILGEAVNDSIARIEKLFAGAEVVETSDAVKLRAAQRAVDKQAPFHKEKNSIGDAILIEIYREDLSVVGEGVSHAFVTHNKHDFSNMLKDERQPHPDLADLFEGAGSTYSLSLGEVLNGHAPEWMEDVKWEFEYVQEPRRLSEIMEAENLLCRQVWYNRHWNLRTEIERGKHKVVSREEWDKYPKRHRKTTVGYIWEGALASAKRTEEEVGLENLGPWSDFEWGMLNGKLSALRWVVGGDWDELYT</sequence>
<proteinExistence type="predicted"/>
<organism evidence="2 3">
    <name type="scientific">Methylorubrum extorquens</name>
    <name type="common">Methylobacterium dichloromethanicum</name>
    <name type="synonym">Methylobacterium extorquens</name>
    <dbReference type="NCBI Taxonomy" id="408"/>
    <lineage>
        <taxon>Bacteria</taxon>
        <taxon>Pseudomonadati</taxon>
        <taxon>Pseudomonadota</taxon>
        <taxon>Alphaproteobacteria</taxon>
        <taxon>Hyphomicrobiales</taxon>
        <taxon>Methylobacteriaceae</taxon>
        <taxon>Methylorubrum</taxon>
    </lineage>
</organism>
<evidence type="ECO:0000259" key="1">
    <source>
        <dbReference type="Pfam" id="PF16289"/>
    </source>
</evidence>
<gene>
    <name evidence="2" type="ORF">BK022_07000</name>
</gene>
<dbReference type="AlphaFoldDB" id="A0A1S1P881"/>
<comment type="caution">
    <text evidence="2">The sequence shown here is derived from an EMBL/GenBank/DDBJ whole genome shotgun (WGS) entry which is preliminary data.</text>
</comment>
<protein>
    <recommendedName>
        <fullName evidence="1">DUF4935 domain-containing protein</fullName>
    </recommendedName>
</protein>
<name>A0A1S1P881_METEX</name>
<evidence type="ECO:0000313" key="3">
    <source>
        <dbReference type="Proteomes" id="UP000180215"/>
    </source>
</evidence>
<evidence type="ECO:0000313" key="2">
    <source>
        <dbReference type="EMBL" id="OHV17225.1"/>
    </source>
</evidence>